<gene>
    <name evidence="4" type="ORF">KEM09_02925</name>
</gene>
<keyword evidence="2" id="KW-0249">Electron transport</keyword>
<keyword evidence="2" id="KW-0813">Transport</keyword>
<dbReference type="PANTHER" id="PTHR43153">
    <property type="entry name" value="ELECTRON TRANSFER FLAVOPROTEIN ALPHA"/>
    <property type="match status" value="1"/>
</dbReference>
<dbReference type="Gene3D" id="3.40.50.620">
    <property type="entry name" value="HUPs"/>
    <property type="match status" value="1"/>
</dbReference>
<dbReference type="InterPro" id="IPR029035">
    <property type="entry name" value="DHS-like_NAD/FAD-binding_dom"/>
</dbReference>
<dbReference type="SUPFAM" id="SSF52467">
    <property type="entry name" value="DHS-like NAD/FAD-binding domain"/>
    <property type="match status" value="1"/>
</dbReference>
<dbReference type="Pfam" id="PF01012">
    <property type="entry name" value="ETF"/>
    <property type="match status" value="1"/>
</dbReference>
<evidence type="ECO:0000313" key="4">
    <source>
        <dbReference type="EMBL" id="MBS2210333.1"/>
    </source>
</evidence>
<proteinExistence type="inferred from homology"/>
<keyword evidence="5" id="KW-1185">Reference proteome</keyword>
<dbReference type="InterPro" id="IPR014729">
    <property type="entry name" value="Rossmann-like_a/b/a_fold"/>
</dbReference>
<dbReference type="InterPro" id="IPR014731">
    <property type="entry name" value="ETF_asu_C"/>
</dbReference>
<dbReference type="Proteomes" id="UP000721861">
    <property type="component" value="Unassembled WGS sequence"/>
</dbReference>
<dbReference type="SUPFAM" id="SSF52402">
    <property type="entry name" value="Adenine nucleotide alpha hydrolases-like"/>
    <property type="match status" value="1"/>
</dbReference>
<dbReference type="Pfam" id="PF00766">
    <property type="entry name" value="ETF_alpha"/>
    <property type="match status" value="1"/>
</dbReference>
<comment type="caution">
    <text evidence="4">The sequence shown here is derived from an EMBL/GenBank/DDBJ whole genome shotgun (WGS) entry which is preliminary data.</text>
</comment>
<dbReference type="Gene3D" id="3.40.50.1220">
    <property type="entry name" value="TPP-binding domain"/>
    <property type="match status" value="1"/>
</dbReference>
<dbReference type="InterPro" id="IPR001308">
    <property type="entry name" value="ETF_a/FixB"/>
</dbReference>
<reference evidence="4 5" key="1">
    <citation type="journal article" date="2014" name="Int. J. Syst. Evol. Microbiol.">
        <title>Carboxylicivirga gen. nov. in the family Marinilabiliaceae with two novel species, Carboxylicivirga mesophila sp. nov. and Carboxylicivirga taeanensis sp. nov., and reclassification of Cytophaga fermentans as Saccharicrinis fermentans gen. nov., comb. nov.</title>
        <authorList>
            <person name="Yang S.H."/>
            <person name="Seo H.S."/>
            <person name="Woo J.H."/>
            <person name="Oh H.M."/>
            <person name="Jang H."/>
            <person name="Lee J.H."/>
            <person name="Kim S.J."/>
            <person name="Kwon K.K."/>
        </authorList>
    </citation>
    <scope>NUCLEOTIDE SEQUENCE [LARGE SCALE GENOMIC DNA]</scope>
    <source>
        <strain evidence="4 5">JCM 18290</strain>
    </source>
</reference>
<evidence type="ECO:0000256" key="2">
    <source>
        <dbReference type="ARBA" id="ARBA00022982"/>
    </source>
</evidence>
<dbReference type="SMART" id="SM00893">
    <property type="entry name" value="ETF"/>
    <property type="match status" value="1"/>
</dbReference>
<evidence type="ECO:0000313" key="5">
    <source>
        <dbReference type="Proteomes" id="UP000721861"/>
    </source>
</evidence>
<comment type="similarity">
    <text evidence="1">Belongs to the ETF alpha-subunit/FixB family.</text>
</comment>
<name>A0ABS5K7I7_9BACT</name>
<organism evidence="4 5">
    <name type="scientific">Carboxylicivirga mesophila</name>
    <dbReference type="NCBI Taxonomy" id="1166478"/>
    <lineage>
        <taxon>Bacteria</taxon>
        <taxon>Pseudomonadati</taxon>
        <taxon>Bacteroidota</taxon>
        <taxon>Bacteroidia</taxon>
        <taxon>Marinilabiliales</taxon>
        <taxon>Marinilabiliaceae</taxon>
        <taxon>Carboxylicivirga</taxon>
    </lineage>
</organism>
<dbReference type="PANTHER" id="PTHR43153:SF1">
    <property type="entry name" value="ELECTRON TRANSFER FLAVOPROTEIN SUBUNIT ALPHA, MITOCHONDRIAL"/>
    <property type="match status" value="1"/>
</dbReference>
<dbReference type="RefSeq" id="WP_212225256.1">
    <property type="nucleotide sequence ID" value="NZ_JAGUCN010000002.1"/>
</dbReference>
<feature type="domain" description="Electron transfer flavoprotein alpha/beta-subunit N-terminal" evidence="3">
    <location>
        <begin position="3"/>
        <end position="191"/>
    </location>
</feature>
<evidence type="ECO:0000256" key="1">
    <source>
        <dbReference type="ARBA" id="ARBA00005817"/>
    </source>
</evidence>
<dbReference type="InterPro" id="IPR014730">
    <property type="entry name" value="ETF_a/b_N"/>
</dbReference>
<protein>
    <submittedName>
        <fullName evidence="4">Electron transfer flavoprotein subunit alpha/FixB family protein</fullName>
    </submittedName>
</protein>
<dbReference type="EMBL" id="JAGUCN010000002">
    <property type="protein sequence ID" value="MBS2210333.1"/>
    <property type="molecule type" value="Genomic_DNA"/>
</dbReference>
<accession>A0ABS5K7I7</accession>
<sequence>MSILVYIRNVGGQLKKQSLELTAYAKAMADTLNLEVTGLVIGTIADDELKKLGNYGMSRLLKADDEKYNQRVNRVYTRIVEQAVNEVDAKYILFPDNAQGKAIAPRLSVRLKAGFIPQVLDLPSSYEPFTVKKRAFTGKAIATVTAHTERVILTPMLNSFGLRENARDLEIQSFEPHIEEPNSRLELVGKQLSEEGLQLADADIVVSGGRGMRSSENFALLEELAATLGAATACSRPVADDGWRPADEHVGQTGKIIAPNIYFAIGISGAIQHVAGVSGAKCIVGINSDPEAPIFEVADYGMVGDAFQIIPELNALFKKHIHENK</sequence>
<evidence type="ECO:0000259" key="3">
    <source>
        <dbReference type="SMART" id="SM00893"/>
    </source>
</evidence>
<dbReference type="PIRSF" id="PIRSF000089">
    <property type="entry name" value="Electra_flavoP_a"/>
    <property type="match status" value="1"/>
</dbReference>